<evidence type="ECO:0000313" key="2">
    <source>
        <dbReference type="Proteomes" id="UP001434883"/>
    </source>
</evidence>
<dbReference type="EMBL" id="JAHRIN010072594">
    <property type="protein sequence ID" value="MEQ2216846.1"/>
    <property type="molecule type" value="Genomic_DNA"/>
</dbReference>
<name>A0ABV0SAE4_9TELE</name>
<proteinExistence type="predicted"/>
<gene>
    <name evidence="1" type="ORF">XENOCAPTIV_023521</name>
</gene>
<keyword evidence="2" id="KW-1185">Reference proteome</keyword>
<dbReference type="Proteomes" id="UP001434883">
    <property type="component" value="Unassembled WGS sequence"/>
</dbReference>
<organism evidence="1 2">
    <name type="scientific">Xenoophorus captivus</name>
    <dbReference type="NCBI Taxonomy" id="1517983"/>
    <lineage>
        <taxon>Eukaryota</taxon>
        <taxon>Metazoa</taxon>
        <taxon>Chordata</taxon>
        <taxon>Craniata</taxon>
        <taxon>Vertebrata</taxon>
        <taxon>Euteleostomi</taxon>
        <taxon>Actinopterygii</taxon>
        <taxon>Neopterygii</taxon>
        <taxon>Teleostei</taxon>
        <taxon>Neoteleostei</taxon>
        <taxon>Acanthomorphata</taxon>
        <taxon>Ovalentaria</taxon>
        <taxon>Atherinomorphae</taxon>
        <taxon>Cyprinodontiformes</taxon>
        <taxon>Goodeidae</taxon>
        <taxon>Xenoophorus</taxon>
    </lineage>
</organism>
<sequence>RVFLACTGRTTVIKSASSTKRRSSYVSTPMDFKCSSRMFLVTAGSSGRTSIMASCKKVGCESLILALKKCHLQTKKKKIYSTHT</sequence>
<evidence type="ECO:0000313" key="1">
    <source>
        <dbReference type="EMBL" id="MEQ2216846.1"/>
    </source>
</evidence>
<accession>A0ABV0SAE4</accession>
<protein>
    <submittedName>
        <fullName evidence="1">Uncharacterized protein</fullName>
    </submittedName>
</protein>
<reference evidence="1 2" key="1">
    <citation type="submission" date="2021-06" db="EMBL/GenBank/DDBJ databases">
        <authorList>
            <person name="Palmer J.M."/>
        </authorList>
    </citation>
    <scope>NUCLEOTIDE SEQUENCE [LARGE SCALE GENOMIC DNA]</scope>
    <source>
        <strain evidence="1 2">XC_2019</strain>
        <tissue evidence="1">Muscle</tissue>
    </source>
</reference>
<comment type="caution">
    <text evidence="1">The sequence shown here is derived from an EMBL/GenBank/DDBJ whole genome shotgun (WGS) entry which is preliminary data.</text>
</comment>
<feature type="non-terminal residue" evidence="1">
    <location>
        <position position="1"/>
    </location>
</feature>